<sequence>MTLTTYDWSVFLLKPALIPHSVYQAVVLQQLQSSFGPGVVLISKDWPLAVKLWMTDLSAITSLFMDEYV</sequence>
<accession>A0ABT9U391</accession>
<evidence type="ECO:0000313" key="1">
    <source>
        <dbReference type="EMBL" id="MDQ0114107.1"/>
    </source>
</evidence>
<comment type="caution">
    <text evidence="1">The sequence shown here is derived from an EMBL/GenBank/DDBJ whole genome shotgun (WGS) entry which is preliminary data.</text>
</comment>
<proteinExistence type="predicted"/>
<dbReference type="RefSeq" id="WP_307205427.1">
    <property type="nucleotide sequence ID" value="NZ_JAUSSU010000007.1"/>
</dbReference>
<reference evidence="1 2" key="1">
    <citation type="submission" date="2023-07" db="EMBL/GenBank/DDBJ databases">
        <title>Sorghum-associated microbial communities from plants grown in Nebraska, USA.</title>
        <authorList>
            <person name="Schachtman D."/>
        </authorList>
    </citation>
    <scope>NUCLEOTIDE SEQUENCE [LARGE SCALE GENOMIC DNA]</scope>
    <source>
        <strain evidence="1 2">CC482</strain>
    </source>
</reference>
<organism evidence="1 2">
    <name type="scientific">Paenibacillus harenae</name>
    <dbReference type="NCBI Taxonomy" id="306543"/>
    <lineage>
        <taxon>Bacteria</taxon>
        <taxon>Bacillati</taxon>
        <taxon>Bacillota</taxon>
        <taxon>Bacilli</taxon>
        <taxon>Bacillales</taxon>
        <taxon>Paenibacillaceae</taxon>
        <taxon>Paenibacillus</taxon>
    </lineage>
</organism>
<protein>
    <submittedName>
        <fullName evidence="1">Uncharacterized protein</fullName>
    </submittedName>
</protein>
<gene>
    <name evidence="1" type="ORF">J2T15_003562</name>
</gene>
<keyword evidence="2" id="KW-1185">Reference proteome</keyword>
<name>A0ABT9U391_PAEHA</name>
<evidence type="ECO:0000313" key="2">
    <source>
        <dbReference type="Proteomes" id="UP001229346"/>
    </source>
</evidence>
<dbReference type="Proteomes" id="UP001229346">
    <property type="component" value="Unassembled WGS sequence"/>
</dbReference>
<dbReference type="EMBL" id="JAUSSU010000007">
    <property type="protein sequence ID" value="MDQ0114107.1"/>
    <property type="molecule type" value="Genomic_DNA"/>
</dbReference>